<proteinExistence type="predicted"/>
<evidence type="ECO:0000313" key="1">
    <source>
        <dbReference type="EMBL" id="MFC4788261.1"/>
    </source>
</evidence>
<name>A0ABV9Q9T8_9BURK</name>
<reference evidence="2" key="1">
    <citation type="journal article" date="2019" name="Int. J. Syst. Evol. Microbiol.">
        <title>The Global Catalogue of Microorganisms (GCM) 10K type strain sequencing project: providing services to taxonomists for standard genome sequencing and annotation.</title>
        <authorList>
            <consortium name="The Broad Institute Genomics Platform"/>
            <consortium name="The Broad Institute Genome Sequencing Center for Infectious Disease"/>
            <person name="Wu L."/>
            <person name="Ma J."/>
        </authorList>
    </citation>
    <scope>NUCLEOTIDE SEQUENCE [LARGE SCALE GENOMIC DNA]</scope>
    <source>
        <strain evidence="2">CCUG 49452</strain>
    </source>
</reference>
<protein>
    <submittedName>
        <fullName evidence="1">Uncharacterized protein</fullName>
    </submittedName>
</protein>
<keyword evidence="2" id="KW-1185">Reference proteome</keyword>
<dbReference type="EMBL" id="JBHSHJ010000003">
    <property type="protein sequence ID" value="MFC4788261.1"/>
    <property type="molecule type" value="Genomic_DNA"/>
</dbReference>
<comment type="caution">
    <text evidence="1">The sequence shown here is derived from an EMBL/GenBank/DDBJ whole genome shotgun (WGS) entry which is preliminary data.</text>
</comment>
<organism evidence="1 2">
    <name type="scientific">Giesbergeria sinuosa</name>
    <dbReference type="NCBI Taxonomy" id="80883"/>
    <lineage>
        <taxon>Bacteria</taxon>
        <taxon>Pseudomonadati</taxon>
        <taxon>Pseudomonadota</taxon>
        <taxon>Betaproteobacteria</taxon>
        <taxon>Burkholderiales</taxon>
        <taxon>Comamonadaceae</taxon>
        <taxon>Giesbergeria</taxon>
    </lineage>
</organism>
<sequence>MSPSAKFRWGKRTLWWLIGLLGLSGVLLLWRFASPILLGNPFEPPGMAAAHYTTRDVVGDLGGVPVTIPRHFANFVEYEGDPGWGEKRKGPRHERTHQSRLVSFGYDTRFPDMAGESSQELIKDKSSYSIYTTPWISVGITTGNIYPGDGFLDRLTTANIGNVERILKYEQYEPLPEPEHGLTVYAAVGIDPNTKKLYWEHPNAKDIFVHRDKTERVDTYIRCSNRLGVPSQPCTHDFSLEPHMHANVYVSYRRTQLPHWREIQQAVAQQILSFKALPTNAASKP</sequence>
<dbReference type="CDD" id="cd20897">
    <property type="entry name" value="Smlt3025-like"/>
    <property type="match status" value="1"/>
</dbReference>
<dbReference type="Proteomes" id="UP001596001">
    <property type="component" value="Unassembled WGS sequence"/>
</dbReference>
<gene>
    <name evidence="1" type="ORF">ACFO6X_04585</name>
</gene>
<dbReference type="InterPro" id="IPR049732">
    <property type="entry name" value="Smlt3025-like"/>
</dbReference>
<accession>A0ABV9Q9T8</accession>
<evidence type="ECO:0000313" key="2">
    <source>
        <dbReference type="Proteomes" id="UP001596001"/>
    </source>
</evidence>
<dbReference type="RefSeq" id="WP_382430534.1">
    <property type="nucleotide sequence ID" value="NZ_JBHSHJ010000003.1"/>
</dbReference>